<evidence type="ECO:0000256" key="18">
    <source>
        <dbReference type="ARBA" id="ARBA00022984"/>
    </source>
</evidence>
<evidence type="ECO:0000256" key="9">
    <source>
        <dbReference type="ARBA" id="ARBA00022519"/>
    </source>
</evidence>
<evidence type="ECO:0000256" key="11">
    <source>
        <dbReference type="ARBA" id="ARBA00022670"/>
    </source>
</evidence>
<dbReference type="GO" id="GO:0005886">
    <property type="term" value="C:plasma membrane"/>
    <property type="evidence" value="ECO:0007669"/>
    <property type="project" value="UniProtKB-SubCell"/>
</dbReference>
<evidence type="ECO:0000256" key="27">
    <source>
        <dbReference type="ARBA" id="ARBA00060592"/>
    </source>
</evidence>
<evidence type="ECO:0000256" key="1">
    <source>
        <dbReference type="ARBA" id="ARBA00002624"/>
    </source>
</evidence>
<evidence type="ECO:0000259" key="30">
    <source>
        <dbReference type="Pfam" id="PF00912"/>
    </source>
</evidence>
<sequence length="849" mass="93352">MFYFHLKSSLPSVESLKTVELQQPMQIYTADGKLIGEVGEQRRIPVKLENVPQRLQDAFLATEDSRFYDHHGLDPIGIARAIYVAVSNGGASQGASTITQQLARNFFLTPEKKLIRKVREAVLAVEIENTLSKQEILELYLNKIFLGYRSYGVAAAAQTYFGKNLDELTLSEMAVIAGLPKAPSTMNPLYSPKRAEERRNVVLGRMLDENKITKAEYDAAIKEPIVASYHGAKFEFRADYVTEMVRQEMVKRFGEEDAYTKGYKVFTTVLSKDQAEAQKAVRNNLIDYDMRHGWRGGAPLWKKGEAVWDNERIVAFLKKLPDSEPFIPAAVTALGKNGAELLLANNETMTLSSNAMRWAGKSPVKVGEQIWIRKRDNGEWVLGQIPAANSALVSLNSDNGAIEAMVGGFSYEQSKFNRATQSLVQVGSSIKPFIYAAALEKGLTLSSVLQDSPISIQKPGQPLWQPKNSPDRYDGPMRLRVGLGQSKNMIAIRALQTAGVGFTADFLQRFGFKRDQYFASEALALGAASFTPLEMARAYAVFDNGGFLIDPYLIEKIQDNTGKDLFIANPKIACITCNDIPVIYGETEDKIDGFKDVAEVANPDKLKSAKGNSNTDTDEGEGDQQPDNVPDLPELQTSALNDGSVDLMADAKDGAAKQEYAPRVISGELAFLIRSALNTAIYGEQGLSWKGTSWRIAQSIKRSDIGGKTGTTNSAKVAWYAGFGANLVTTTYVGFDDNKRVLGKGEAGAKTAMPAWVAYMKAALSDIPERQLELPPNIMEKTIDSNSGLLSEGGGRKEYFIVGTEPKRTYVAEMQERGYYVPPELQQRLNGGTGKTKDAIPATQPEELF</sequence>
<dbReference type="InterPro" id="IPR050396">
    <property type="entry name" value="Glycosyltr_51/Transpeptidase"/>
</dbReference>
<keyword evidence="11" id="KW-0645">Protease</keyword>
<dbReference type="KEGG" id="hpr:PARA_08040"/>
<comment type="similarity">
    <text evidence="5">In the N-terminal section; belongs to the glycosyltransferase 51 family.</text>
</comment>
<evidence type="ECO:0000256" key="4">
    <source>
        <dbReference type="ARBA" id="ARBA00007090"/>
    </source>
</evidence>
<comment type="catalytic activity">
    <reaction evidence="26">
        <text>[GlcNAc-(1-&gt;4)-Mur2Ac(oyl-L-Ala-gamma-D-Glu-L-Lys-D-Ala-D-Ala)](n)-di-trans,octa-cis-undecaprenyl diphosphate + beta-D-GlcNAc-(1-&gt;4)-Mur2Ac(oyl-L-Ala-gamma-D-Glu-L-Lys-D-Ala-D-Ala)-di-trans,octa-cis-undecaprenyl diphosphate = [GlcNAc-(1-&gt;4)-Mur2Ac(oyl-L-Ala-gamma-D-Glu-L-Lys-D-Ala-D-Ala)](n+1)-di-trans,octa-cis-undecaprenyl diphosphate + di-trans,octa-cis-undecaprenyl diphosphate + H(+)</text>
        <dbReference type="Rhea" id="RHEA:23708"/>
        <dbReference type="Rhea" id="RHEA-COMP:9602"/>
        <dbReference type="Rhea" id="RHEA-COMP:9603"/>
        <dbReference type="ChEBI" id="CHEBI:15378"/>
        <dbReference type="ChEBI" id="CHEBI:58405"/>
        <dbReference type="ChEBI" id="CHEBI:60033"/>
        <dbReference type="ChEBI" id="CHEBI:78435"/>
        <dbReference type="EC" id="2.4.99.28"/>
    </reaction>
</comment>
<dbReference type="Pfam" id="PF00905">
    <property type="entry name" value="Transpeptidase"/>
    <property type="match status" value="1"/>
</dbReference>
<dbReference type="InterPro" id="IPR036950">
    <property type="entry name" value="PBP_transglycosylase"/>
</dbReference>
<protein>
    <recommendedName>
        <fullName evidence="7">Penicillin-binding protein 1A</fullName>
        <ecNumber evidence="25">2.4.99.28</ecNumber>
        <ecNumber evidence="6">3.4.16.4</ecNumber>
    </recommendedName>
</protein>
<evidence type="ECO:0000313" key="32">
    <source>
        <dbReference type="EMBL" id="CBW14911.1"/>
    </source>
</evidence>
<dbReference type="InterPro" id="IPR031376">
    <property type="entry name" value="PCB_OB"/>
</dbReference>
<evidence type="ECO:0000256" key="21">
    <source>
        <dbReference type="ARBA" id="ARBA00023251"/>
    </source>
</evidence>
<keyword evidence="8" id="KW-1003">Cell membrane</keyword>
<evidence type="ECO:0000256" key="14">
    <source>
        <dbReference type="ARBA" id="ARBA00022692"/>
    </source>
</evidence>
<dbReference type="Pfam" id="PF00912">
    <property type="entry name" value="Transgly"/>
    <property type="match status" value="1"/>
</dbReference>
<evidence type="ECO:0000256" key="10">
    <source>
        <dbReference type="ARBA" id="ARBA00022645"/>
    </source>
</evidence>
<name>A0AB33QL76_HAEP3</name>
<dbReference type="EC" id="2.4.99.28" evidence="25"/>
<evidence type="ECO:0000256" key="12">
    <source>
        <dbReference type="ARBA" id="ARBA00022676"/>
    </source>
</evidence>
<dbReference type="GO" id="GO:0006508">
    <property type="term" value="P:proteolysis"/>
    <property type="evidence" value="ECO:0007669"/>
    <property type="project" value="UniProtKB-KW"/>
</dbReference>
<dbReference type="GO" id="GO:0009002">
    <property type="term" value="F:serine-type D-Ala-D-Ala carboxypeptidase activity"/>
    <property type="evidence" value="ECO:0007669"/>
    <property type="project" value="UniProtKB-EC"/>
</dbReference>
<evidence type="ECO:0000259" key="29">
    <source>
        <dbReference type="Pfam" id="PF00905"/>
    </source>
</evidence>
<organism evidence="32 33">
    <name type="scientific">Haemophilus parainfluenzae (strain T3T1)</name>
    <dbReference type="NCBI Taxonomy" id="862965"/>
    <lineage>
        <taxon>Bacteria</taxon>
        <taxon>Pseudomonadati</taxon>
        <taxon>Pseudomonadota</taxon>
        <taxon>Gammaproteobacteria</taxon>
        <taxon>Pasteurellales</taxon>
        <taxon>Pasteurellaceae</taxon>
        <taxon>Haemophilus</taxon>
    </lineage>
</organism>
<dbReference type="GO" id="GO:0008955">
    <property type="term" value="F:peptidoglycan glycosyltransferase activity"/>
    <property type="evidence" value="ECO:0007669"/>
    <property type="project" value="UniProtKB-EC"/>
</dbReference>
<feature type="domain" description="Glycosyl transferase family 51" evidence="30">
    <location>
        <begin position="32"/>
        <end position="206"/>
    </location>
</feature>
<dbReference type="InterPro" id="IPR012338">
    <property type="entry name" value="Beta-lactam/transpept-like"/>
</dbReference>
<dbReference type="PANTHER" id="PTHR32282">
    <property type="entry name" value="BINDING PROTEIN TRANSPEPTIDASE, PUTATIVE-RELATED"/>
    <property type="match status" value="1"/>
</dbReference>
<evidence type="ECO:0000256" key="5">
    <source>
        <dbReference type="ARBA" id="ARBA00007739"/>
    </source>
</evidence>
<keyword evidence="9" id="KW-0997">Cell inner membrane</keyword>
<proteinExistence type="inferred from homology"/>
<dbReference type="Pfam" id="PF17092">
    <property type="entry name" value="PCB_OB"/>
    <property type="match status" value="1"/>
</dbReference>
<keyword evidence="21" id="KW-0046">Antibiotic resistance</keyword>
<keyword evidence="16" id="KW-0133">Cell shape</keyword>
<dbReference type="GO" id="GO:0008360">
    <property type="term" value="P:regulation of cell shape"/>
    <property type="evidence" value="ECO:0007669"/>
    <property type="project" value="UniProtKB-KW"/>
</dbReference>
<feature type="domain" description="Penicillin-binding protein transpeptidase" evidence="29">
    <location>
        <begin position="392"/>
        <end position="561"/>
    </location>
</feature>
<feature type="region of interest" description="Disordered" evidence="28">
    <location>
        <begin position="605"/>
        <end position="636"/>
    </location>
</feature>
<dbReference type="GO" id="GO:0008658">
    <property type="term" value="F:penicillin binding"/>
    <property type="evidence" value="ECO:0007669"/>
    <property type="project" value="InterPro"/>
</dbReference>
<dbReference type="EC" id="3.4.16.4" evidence="6"/>
<keyword evidence="20" id="KW-0472">Membrane</keyword>
<dbReference type="AlphaFoldDB" id="A0AB33QL76"/>
<dbReference type="FunFam" id="1.10.3810.10:FF:000003">
    <property type="entry name" value="Penicillin-binding protein 1a"/>
    <property type="match status" value="1"/>
</dbReference>
<evidence type="ECO:0000259" key="31">
    <source>
        <dbReference type="Pfam" id="PF17092"/>
    </source>
</evidence>
<dbReference type="Proteomes" id="UP000007052">
    <property type="component" value="Chromosome"/>
</dbReference>
<dbReference type="GO" id="GO:0046677">
    <property type="term" value="P:response to antibiotic"/>
    <property type="evidence" value="ECO:0007669"/>
    <property type="project" value="UniProtKB-KW"/>
</dbReference>
<feature type="domain" description="Penicillin-binding protein OB-like" evidence="31">
    <location>
        <begin position="294"/>
        <end position="387"/>
    </location>
</feature>
<evidence type="ECO:0000256" key="22">
    <source>
        <dbReference type="ARBA" id="ARBA00023268"/>
    </source>
</evidence>
<accession>A0AB33QL76</accession>
<evidence type="ECO:0000256" key="6">
    <source>
        <dbReference type="ARBA" id="ARBA00012448"/>
    </source>
</evidence>
<comment type="catalytic activity">
    <reaction evidence="24">
        <text>Preferential cleavage: (Ac)2-L-Lys-D-Ala-|-D-Ala. Also transpeptidation of peptidyl-alanyl moieties that are N-acyl substituents of D-alanine.</text>
        <dbReference type="EC" id="3.4.16.4"/>
    </reaction>
</comment>
<evidence type="ECO:0000256" key="26">
    <source>
        <dbReference type="ARBA" id="ARBA00049902"/>
    </source>
</evidence>
<dbReference type="GO" id="GO:0030288">
    <property type="term" value="C:outer membrane-bounded periplasmic space"/>
    <property type="evidence" value="ECO:0007669"/>
    <property type="project" value="TreeGrafter"/>
</dbReference>
<dbReference type="EMBL" id="FQ312002">
    <property type="protein sequence ID" value="CBW14911.1"/>
    <property type="molecule type" value="Genomic_DNA"/>
</dbReference>
<comment type="pathway">
    <text evidence="27">Glycan biosynthesis.</text>
</comment>
<keyword evidence="15" id="KW-0378">Hydrolase</keyword>
<comment type="pathway">
    <text evidence="3">Cell wall biogenesis; peptidoglycan biosynthesis.</text>
</comment>
<evidence type="ECO:0000256" key="25">
    <source>
        <dbReference type="ARBA" id="ARBA00044770"/>
    </source>
</evidence>
<dbReference type="SUPFAM" id="SSF53955">
    <property type="entry name" value="Lysozyme-like"/>
    <property type="match status" value="1"/>
</dbReference>
<dbReference type="Gene3D" id="1.10.3810.10">
    <property type="entry name" value="Biosynthetic peptidoglycan transglycosylase-like"/>
    <property type="match status" value="1"/>
</dbReference>
<dbReference type="GO" id="GO:0071555">
    <property type="term" value="P:cell wall organization"/>
    <property type="evidence" value="ECO:0007669"/>
    <property type="project" value="UniProtKB-KW"/>
</dbReference>
<evidence type="ECO:0000256" key="2">
    <source>
        <dbReference type="ARBA" id="ARBA00004249"/>
    </source>
</evidence>
<dbReference type="Gene3D" id="3.40.710.10">
    <property type="entry name" value="DD-peptidase/beta-lactamase superfamily"/>
    <property type="match status" value="3"/>
</dbReference>
<evidence type="ECO:0000256" key="23">
    <source>
        <dbReference type="ARBA" id="ARBA00023316"/>
    </source>
</evidence>
<evidence type="ECO:0000256" key="7">
    <source>
        <dbReference type="ARBA" id="ARBA00018638"/>
    </source>
</evidence>
<keyword evidence="14" id="KW-0812">Transmembrane</keyword>
<dbReference type="InterPro" id="IPR023346">
    <property type="entry name" value="Lysozyme-like_dom_sf"/>
</dbReference>
<evidence type="ECO:0000256" key="19">
    <source>
        <dbReference type="ARBA" id="ARBA00022989"/>
    </source>
</evidence>
<evidence type="ECO:0000256" key="17">
    <source>
        <dbReference type="ARBA" id="ARBA00022968"/>
    </source>
</evidence>
<evidence type="ECO:0000313" key="33">
    <source>
        <dbReference type="Proteomes" id="UP000007052"/>
    </source>
</evidence>
<keyword evidence="19" id="KW-1133">Transmembrane helix</keyword>
<evidence type="ECO:0000256" key="20">
    <source>
        <dbReference type="ARBA" id="ARBA00023136"/>
    </source>
</evidence>
<keyword evidence="17" id="KW-0735">Signal-anchor</keyword>
<reference evidence="33" key="1">
    <citation type="submission" date="2010-07" db="EMBL/GenBank/DDBJ databases">
        <title>The genome sequence of Haemophilus parainfluenzae T3T1.</title>
        <authorList>
            <person name="Crook D."/>
            <person name="Hood D."/>
            <person name="Moxon R."/>
            <person name="Parkhill J."/>
            <person name="Aslett M."/>
            <person name="Bentley S.D."/>
        </authorList>
    </citation>
    <scope>NUCLEOTIDE SEQUENCE [LARGE SCALE GENOMIC DNA]</scope>
    <source>
        <strain evidence="33">T3T1</strain>
    </source>
</reference>
<dbReference type="InterPro" id="IPR001264">
    <property type="entry name" value="Glyco_trans_51"/>
</dbReference>
<evidence type="ECO:0000256" key="28">
    <source>
        <dbReference type="SAM" id="MobiDB-lite"/>
    </source>
</evidence>
<evidence type="ECO:0000256" key="13">
    <source>
        <dbReference type="ARBA" id="ARBA00022679"/>
    </source>
</evidence>
<evidence type="ECO:0000256" key="15">
    <source>
        <dbReference type="ARBA" id="ARBA00022801"/>
    </source>
</evidence>
<comment type="function">
    <text evidence="1">Cell wall formation. Synthesis of cross-linked peptidoglycan from the lipid intermediates. The enzyme has a penicillin-insensitive transglycosylase N-terminal domain (formation of linear glycan strands) and a penicillin-sensitive transpeptidase C-terminal domain (cross-linking of the peptide subunits).</text>
</comment>
<keyword evidence="18" id="KW-0573">Peptidoglycan synthesis</keyword>
<keyword evidence="10" id="KW-0121">Carboxypeptidase</keyword>
<keyword evidence="12" id="KW-0328">Glycosyltransferase</keyword>
<dbReference type="GO" id="GO:0009252">
    <property type="term" value="P:peptidoglycan biosynthetic process"/>
    <property type="evidence" value="ECO:0007669"/>
    <property type="project" value="UniProtKB-KW"/>
</dbReference>
<dbReference type="PANTHER" id="PTHR32282:SF27">
    <property type="entry name" value="PENICILLIN-BINDING PROTEIN 1A"/>
    <property type="match status" value="1"/>
</dbReference>
<dbReference type="SUPFAM" id="SSF56601">
    <property type="entry name" value="beta-lactamase/transpeptidase-like"/>
    <property type="match status" value="1"/>
</dbReference>
<dbReference type="InterPro" id="IPR001460">
    <property type="entry name" value="PCN-bd_Tpept"/>
</dbReference>
<comment type="subcellular location">
    <subcellularLocation>
        <location evidence="2">Cell inner membrane</location>
        <topology evidence="2">Single-pass type II membrane protein</topology>
    </subcellularLocation>
</comment>
<evidence type="ECO:0000256" key="3">
    <source>
        <dbReference type="ARBA" id="ARBA00004752"/>
    </source>
</evidence>
<keyword evidence="22" id="KW-0511">Multifunctional enzyme</keyword>
<keyword evidence="23" id="KW-0961">Cell wall biogenesis/degradation</keyword>
<comment type="similarity">
    <text evidence="4">In the C-terminal section; belongs to the transpeptidase family.</text>
</comment>
<feature type="region of interest" description="Disordered" evidence="28">
    <location>
        <begin position="825"/>
        <end position="849"/>
    </location>
</feature>
<keyword evidence="13" id="KW-0808">Transferase</keyword>
<gene>
    <name evidence="32" type="ordered locus">PARA_08040</name>
</gene>
<evidence type="ECO:0000256" key="16">
    <source>
        <dbReference type="ARBA" id="ARBA00022960"/>
    </source>
</evidence>
<evidence type="ECO:0000256" key="8">
    <source>
        <dbReference type="ARBA" id="ARBA00022475"/>
    </source>
</evidence>
<evidence type="ECO:0000256" key="24">
    <source>
        <dbReference type="ARBA" id="ARBA00034000"/>
    </source>
</evidence>